<evidence type="ECO:0000256" key="16">
    <source>
        <dbReference type="RuleBase" id="RU000504"/>
    </source>
</evidence>
<dbReference type="NCBIfam" id="NF004491">
    <property type="entry name" value="PRK05826.1"/>
    <property type="match status" value="1"/>
</dbReference>
<evidence type="ECO:0000256" key="14">
    <source>
        <dbReference type="ARBA" id="ARBA00023317"/>
    </source>
</evidence>
<evidence type="ECO:0000256" key="4">
    <source>
        <dbReference type="ARBA" id="ARBA00008663"/>
    </source>
</evidence>
<keyword evidence="6 16" id="KW-0808">Transferase</keyword>
<keyword evidence="10" id="KW-0067">ATP-binding</keyword>
<evidence type="ECO:0000256" key="15">
    <source>
        <dbReference type="NCBIfam" id="TIGR01064"/>
    </source>
</evidence>
<dbReference type="GO" id="GO:0030955">
    <property type="term" value="F:potassium ion binding"/>
    <property type="evidence" value="ECO:0007669"/>
    <property type="project" value="UniProtKB-UniRule"/>
</dbReference>
<accession>A0A419WIW3</accession>
<evidence type="ECO:0000256" key="9">
    <source>
        <dbReference type="ARBA" id="ARBA00022777"/>
    </source>
</evidence>
<dbReference type="InterPro" id="IPR040442">
    <property type="entry name" value="Pyrv_kinase-like_dom_sf"/>
</dbReference>
<evidence type="ECO:0000259" key="19">
    <source>
        <dbReference type="Pfam" id="PF02887"/>
    </source>
</evidence>
<dbReference type="EMBL" id="RAPO01000002">
    <property type="protein sequence ID" value="RKD95401.1"/>
    <property type="molecule type" value="Genomic_DNA"/>
</dbReference>
<keyword evidence="12" id="KW-0630">Potassium</keyword>
<dbReference type="SUPFAM" id="SSF52935">
    <property type="entry name" value="PK C-terminal domain-like"/>
    <property type="match status" value="1"/>
</dbReference>
<dbReference type="InterPro" id="IPR015813">
    <property type="entry name" value="Pyrv/PenolPyrv_kinase-like_dom"/>
</dbReference>
<dbReference type="Gene3D" id="3.50.30.10">
    <property type="entry name" value="Phosphohistidine domain"/>
    <property type="match status" value="1"/>
</dbReference>
<evidence type="ECO:0000256" key="10">
    <source>
        <dbReference type="ARBA" id="ARBA00022840"/>
    </source>
</evidence>
<dbReference type="InterPro" id="IPR001697">
    <property type="entry name" value="Pyr_Knase"/>
</dbReference>
<dbReference type="SUPFAM" id="SSF52009">
    <property type="entry name" value="Phosphohistidine domain"/>
    <property type="match status" value="1"/>
</dbReference>
<feature type="domain" description="Pyruvate kinase barrel" evidence="17">
    <location>
        <begin position="1"/>
        <end position="320"/>
    </location>
</feature>
<dbReference type="NCBIfam" id="TIGR01064">
    <property type="entry name" value="pyruv_kin"/>
    <property type="match status" value="1"/>
</dbReference>
<evidence type="ECO:0000256" key="6">
    <source>
        <dbReference type="ARBA" id="ARBA00022679"/>
    </source>
</evidence>
<name>A0A419WIW3_9EURY</name>
<dbReference type="InterPro" id="IPR008279">
    <property type="entry name" value="PEP-util_enz_mobile_dom"/>
</dbReference>
<comment type="pathway">
    <text evidence="2 16">Carbohydrate degradation; glycolysis; pyruvate from D-glyceraldehyde 3-phosphate: step 5/5.</text>
</comment>
<proteinExistence type="inferred from homology"/>
<evidence type="ECO:0000313" key="20">
    <source>
        <dbReference type="EMBL" id="RKD95401.1"/>
    </source>
</evidence>
<dbReference type="InterPro" id="IPR015793">
    <property type="entry name" value="Pyrv_Knase_brl"/>
</dbReference>
<dbReference type="InterPro" id="IPR015795">
    <property type="entry name" value="Pyrv_Knase_C"/>
</dbReference>
<dbReference type="GO" id="GO:0005524">
    <property type="term" value="F:ATP binding"/>
    <property type="evidence" value="ECO:0007669"/>
    <property type="project" value="UniProtKB-KW"/>
</dbReference>
<evidence type="ECO:0000256" key="13">
    <source>
        <dbReference type="ARBA" id="ARBA00023152"/>
    </source>
</evidence>
<dbReference type="PANTHER" id="PTHR11817">
    <property type="entry name" value="PYRUVATE KINASE"/>
    <property type="match status" value="1"/>
</dbReference>
<dbReference type="InterPro" id="IPR036918">
    <property type="entry name" value="Pyrv_Knase_C_sf"/>
</dbReference>
<dbReference type="InterPro" id="IPR015806">
    <property type="entry name" value="Pyrv_Knase_insert_dom_sf"/>
</dbReference>
<comment type="caution">
    <text evidence="20">The sequence shown here is derived from an EMBL/GenBank/DDBJ whole genome shotgun (WGS) entry which is preliminary data.</text>
</comment>
<evidence type="ECO:0000256" key="2">
    <source>
        <dbReference type="ARBA" id="ARBA00004997"/>
    </source>
</evidence>
<dbReference type="NCBIfam" id="NF004978">
    <property type="entry name" value="PRK06354.1"/>
    <property type="match status" value="1"/>
</dbReference>
<evidence type="ECO:0000256" key="7">
    <source>
        <dbReference type="ARBA" id="ARBA00022723"/>
    </source>
</evidence>
<evidence type="ECO:0000256" key="12">
    <source>
        <dbReference type="ARBA" id="ARBA00022958"/>
    </source>
</evidence>
<dbReference type="RefSeq" id="WP_120244677.1">
    <property type="nucleotide sequence ID" value="NZ_RAPO01000002.1"/>
</dbReference>
<keyword evidence="7" id="KW-0479">Metal-binding</keyword>
<dbReference type="Gene3D" id="2.40.33.10">
    <property type="entry name" value="PK beta-barrel domain-like"/>
    <property type="match status" value="1"/>
</dbReference>
<keyword evidence="8" id="KW-0547">Nucleotide-binding</keyword>
<dbReference type="Pfam" id="PF00391">
    <property type="entry name" value="PEP-utilizers"/>
    <property type="match status" value="1"/>
</dbReference>
<organism evidence="20 21">
    <name type="scientific">Halopiger aswanensis</name>
    <dbReference type="NCBI Taxonomy" id="148449"/>
    <lineage>
        <taxon>Archaea</taxon>
        <taxon>Methanobacteriati</taxon>
        <taxon>Methanobacteriota</taxon>
        <taxon>Stenosarchaea group</taxon>
        <taxon>Halobacteria</taxon>
        <taxon>Halobacteriales</taxon>
        <taxon>Natrialbaceae</taxon>
        <taxon>Halopiger</taxon>
    </lineage>
</organism>
<keyword evidence="14 20" id="KW-0670">Pyruvate</keyword>
<evidence type="ECO:0000256" key="1">
    <source>
        <dbReference type="ARBA" id="ARBA00001946"/>
    </source>
</evidence>
<evidence type="ECO:0000256" key="8">
    <source>
        <dbReference type="ARBA" id="ARBA00022741"/>
    </source>
</evidence>
<dbReference type="SUPFAM" id="SSF50800">
    <property type="entry name" value="PK beta-barrel domain-like"/>
    <property type="match status" value="1"/>
</dbReference>
<evidence type="ECO:0000313" key="21">
    <source>
        <dbReference type="Proteomes" id="UP000283805"/>
    </source>
</evidence>
<dbReference type="AlphaFoldDB" id="A0A419WIW3"/>
<dbReference type="GO" id="GO:0004743">
    <property type="term" value="F:pyruvate kinase activity"/>
    <property type="evidence" value="ECO:0007669"/>
    <property type="project" value="UniProtKB-UniRule"/>
</dbReference>
<keyword evidence="13 16" id="KW-0324">Glycolysis</keyword>
<dbReference type="Proteomes" id="UP000283805">
    <property type="component" value="Unassembled WGS sequence"/>
</dbReference>
<dbReference type="InterPro" id="IPR036637">
    <property type="entry name" value="Phosphohistidine_dom_sf"/>
</dbReference>
<evidence type="ECO:0000256" key="11">
    <source>
        <dbReference type="ARBA" id="ARBA00022842"/>
    </source>
</evidence>
<dbReference type="Pfam" id="PF00224">
    <property type="entry name" value="PK"/>
    <property type="match status" value="1"/>
</dbReference>
<dbReference type="InterPro" id="IPR011037">
    <property type="entry name" value="Pyrv_Knase-like_insert_dom_sf"/>
</dbReference>
<feature type="domain" description="Pyruvate kinase C-terminal" evidence="19">
    <location>
        <begin position="353"/>
        <end position="469"/>
    </location>
</feature>
<comment type="catalytic activity">
    <reaction evidence="16">
        <text>pyruvate + ATP = phosphoenolpyruvate + ADP + H(+)</text>
        <dbReference type="Rhea" id="RHEA:18157"/>
        <dbReference type="ChEBI" id="CHEBI:15361"/>
        <dbReference type="ChEBI" id="CHEBI:15378"/>
        <dbReference type="ChEBI" id="CHEBI:30616"/>
        <dbReference type="ChEBI" id="CHEBI:58702"/>
        <dbReference type="ChEBI" id="CHEBI:456216"/>
        <dbReference type="EC" id="2.7.1.40"/>
    </reaction>
</comment>
<dbReference type="OrthoDB" id="56298at2157"/>
<dbReference type="Gene3D" id="3.20.20.60">
    <property type="entry name" value="Phosphoenolpyruvate-binding domains"/>
    <property type="match status" value="1"/>
</dbReference>
<dbReference type="PRINTS" id="PR01050">
    <property type="entry name" value="PYRUVTKNASE"/>
</dbReference>
<dbReference type="EC" id="2.7.1.40" evidence="5 15"/>
<evidence type="ECO:0000259" key="17">
    <source>
        <dbReference type="Pfam" id="PF00224"/>
    </source>
</evidence>
<dbReference type="Gene3D" id="3.40.1380.20">
    <property type="entry name" value="Pyruvate kinase, C-terminal domain"/>
    <property type="match status" value="1"/>
</dbReference>
<evidence type="ECO:0000256" key="3">
    <source>
        <dbReference type="ARBA" id="ARBA00006237"/>
    </source>
</evidence>
<gene>
    <name evidence="20" type="ORF">ATJ93_2255</name>
</gene>
<keyword evidence="9 16" id="KW-0418">Kinase</keyword>
<evidence type="ECO:0000256" key="5">
    <source>
        <dbReference type="ARBA" id="ARBA00012142"/>
    </source>
</evidence>
<dbReference type="GO" id="GO:0016301">
    <property type="term" value="F:kinase activity"/>
    <property type="evidence" value="ECO:0007669"/>
    <property type="project" value="UniProtKB-KW"/>
</dbReference>
<reference evidence="20 21" key="1">
    <citation type="submission" date="2018-09" db="EMBL/GenBank/DDBJ databases">
        <title>Genomic Encyclopedia of Archaeal and Bacterial Type Strains, Phase II (KMG-II): from individual species to whole genera.</title>
        <authorList>
            <person name="Goeker M."/>
        </authorList>
    </citation>
    <scope>NUCLEOTIDE SEQUENCE [LARGE SCALE GENOMIC DNA]</scope>
    <source>
        <strain evidence="20 21">DSM 13151</strain>
    </source>
</reference>
<dbReference type="GO" id="GO:0000287">
    <property type="term" value="F:magnesium ion binding"/>
    <property type="evidence" value="ECO:0007669"/>
    <property type="project" value="UniProtKB-UniRule"/>
</dbReference>
<dbReference type="Pfam" id="PF02887">
    <property type="entry name" value="PK_C"/>
    <property type="match status" value="1"/>
</dbReference>
<keyword evidence="11 16" id="KW-0460">Magnesium</keyword>
<comment type="similarity">
    <text evidence="3">In the C-terminal section; belongs to the PEP-utilizing enzyme family.</text>
</comment>
<comment type="similarity">
    <text evidence="4 16">Belongs to the pyruvate kinase family.</text>
</comment>
<evidence type="ECO:0000259" key="18">
    <source>
        <dbReference type="Pfam" id="PF00391"/>
    </source>
</evidence>
<sequence length="591" mass="62792">MRNAKIVCTLGPASSDRRTIRELADAGMSVARLNASHGSPEDRAELVDRVRDVDEERDEPVAVMLDTQGPEIRTAPLPEGETVPLETGSEIEFVEGDEASSDRVGLSLPIDEVEEGDRILLDDGLIETTVIGRDGDAIRARVDTGGELAGRKGVNVPGVDLDLDVVTEKDRRDLELAAEKEVDFVAASFVRDAEDVYEVSEVLEEFDAEIPIISKIERAGAVENLDEIMEASYGIMVARGDLGVECPMEDVPMIQKRIIRQCREAGLPVITATEMLDSMVHARRPTRAEASDVANAVLDGTDAVMLSAETAVGDHPAEVVDAMDSIIREVEASGEYAELLEQRVPAAGEARTDALARSARFLARDIGADAVVAATESGYTALKTAKYRPGVPVVASTPSHEVRRRLALSWGVTPLYARVSDQGAGAVVEKAVQAALSAGVAESGDTVVVLCGMMTELEGANTTNMLKVHVAAEALTTGRVVVEGRATGPLVHLTDGDLSDVPDGAIVAVPSDFDEEFEGDLEKIAGIIDAQRGMTGYPSLVAREMDLPMISGADVSEEAEGQTVTIDAERGVVYGGDIGDRAAQERADPLE</sequence>
<protein>
    <recommendedName>
        <fullName evidence="5 15">Pyruvate kinase</fullName>
        <ecNumber evidence="5 15">2.7.1.40</ecNumber>
    </recommendedName>
</protein>
<dbReference type="SUPFAM" id="SSF51621">
    <property type="entry name" value="Phosphoenolpyruvate/pyruvate domain"/>
    <property type="match status" value="1"/>
</dbReference>
<comment type="cofactor">
    <cofactor evidence="1">
        <name>Mg(2+)</name>
        <dbReference type="ChEBI" id="CHEBI:18420"/>
    </cofactor>
</comment>
<keyword evidence="21" id="KW-1185">Reference proteome</keyword>
<dbReference type="UniPathway" id="UPA00109">
    <property type="reaction ID" value="UER00188"/>
</dbReference>
<feature type="domain" description="PEP-utilising enzyme mobile" evidence="18">
    <location>
        <begin position="502"/>
        <end position="571"/>
    </location>
</feature>